<dbReference type="InterPro" id="IPR029058">
    <property type="entry name" value="AB_hydrolase_fold"/>
</dbReference>
<dbReference type="RefSeq" id="WP_073235115.1">
    <property type="nucleotide sequence ID" value="NZ_FQUQ01000005.1"/>
</dbReference>
<proteinExistence type="predicted"/>
<dbReference type="Proteomes" id="UP000184287">
    <property type="component" value="Unassembled WGS sequence"/>
</dbReference>
<evidence type="ECO:0000313" key="5">
    <source>
        <dbReference type="EMBL" id="SHG41671.1"/>
    </source>
</evidence>
<feature type="chain" id="PRO_5012974250" evidence="4">
    <location>
        <begin position="23"/>
        <end position="340"/>
    </location>
</feature>
<dbReference type="GO" id="GO:0016042">
    <property type="term" value="P:lipid catabolic process"/>
    <property type="evidence" value="ECO:0007669"/>
    <property type="project" value="UniProtKB-KW"/>
</dbReference>
<keyword evidence="1 5" id="KW-0378">Hydrolase</keyword>
<reference evidence="6" key="1">
    <citation type="submission" date="2016-11" db="EMBL/GenBank/DDBJ databases">
        <authorList>
            <person name="Varghese N."/>
            <person name="Submissions S."/>
        </authorList>
    </citation>
    <scope>NUCLEOTIDE SEQUENCE [LARGE SCALE GENOMIC DNA]</scope>
    <source>
        <strain evidence="6">DSM 16990</strain>
    </source>
</reference>
<keyword evidence="4" id="KW-0732">Signal</keyword>
<evidence type="ECO:0000256" key="4">
    <source>
        <dbReference type="SAM" id="SignalP"/>
    </source>
</evidence>
<sequence length="340" mass="37794">MISKRIWLTIVIGCFIISFAHAQTRIGQRTFNFKDEQRKRPVVTELWYPTTDSLNSSDQTKTPFLREFTVRGGKLPADKFPLILISHGTGGGRLTLEWLAQGLAKSGFMVAAVDHWGNTFDNKIPIEFVKPWERPLDISFALSSLLNDSAVGKIIDRKRIGAAGFSYGGYTVIALAGGVIDYKVLINYYQTTGKAEIETPEMPGSGRFLTDTALLKQMAQVPILKDQRIKAFFSISPALGAGFTSPEQFKTVKSPVYFIGAHDDQLAPVKTNAFHYHKLIKGSGYFEFPGKAGHYVMLNEANEYVQKDAPLFFTDAPGVNRKEVHLKVSALAISFFQKSL</sequence>
<dbReference type="Gene3D" id="3.40.50.1820">
    <property type="entry name" value="alpha/beta hydrolase"/>
    <property type="match status" value="1"/>
</dbReference>
<organism evidence="5 6">
    <name type="scientific">Pedobacter caeni</name>
    <dbReference type="NCBI Taxonomy" id="288992"/>
    <lineage>
        <taxon>Bacteria</taxon>
        <taxon>Pseudomonadati</taxon>
        <taxon>Bacteroidota</taxon>
        <taxon>Sphingobacteriia</taxon>
        <taxon>Sphingobacteriales</taxon>
        <taxon>Sphingobacteriaceae</taxon>
        <taxon>Pedobacter</taxon>
    </lineage>
</organism>
<dbReference type="EMBL" id="FQUQ01000005">
    <property type="protein sequence ID" value="SHG41671.1"/>
    <property type="molecule type" value="Genomic_DNA"/>
</dbReference>
<dbReference type="PANTHER" id="PTHR10272">
    <property type="entry name" value="PLATELET-ACTIVATING FACTOR ACETYLHYDROLASE"/>
    <property type="match status" value="1"/>
</dbReference>
<dbReference type="SUPFAM" id="SSF53474">
    <property type="entry name" value="alpha/beta-Hydrolases"/>
    <property type="match status" value="1"/>
</dbReference>
<keyword evidence="3" id="KW-0443">Lipid metabolism</keyword>
<dbReference type="InterPro" id="IPR016986">
    <property type="entry name" value="UCP031982_abhydr"/>
</dbReference>
<name>A0A1M5JMC3_9SPHI</name>
<evidence type="ECO:0000256" key="3">
    <source>
        <dbReference type="ARBA" id="ARBA00023098"/>
    </source>
</evidence>
<dbReference type="AlphaFoldDB" id="A0A1M5JMC3"/>
<dbReference type="PANTHER" id="PTHR10272:SF0">
    <property type="entry name" value="PLATELET-ACTIVATING FACTOR ACETYLHYDROLASE"/>
    <property type="match status" value="1"/>
</dbReference>
<dbReference type="STRING" id="288992.SAMN04488522_105425"/>
<keyword evidence="6" id="KW-1185">Reference proteome</keyword>
<feature type="signal peptide" evidence="4">
    <location>
        <begin position="1"/>
        <end position="22"/>
    </location>
</feature>
<gene>
    <name evidence="5" type="ORF">SAMN04488522_105425</name>
</gene>
<accession>A0A1M5JMC3</accession>
<dbReference type="PIRSF" id="PIRSF031982">
    <property type="entry name" value="UCP031982_abhydr"/>
    <property type="match status" value="1"/>
</dbReference>
<dbReference type="Pfam" id="PF03403">
    <property type="entry name" value="PAF-AH_p_II"/>
    <property type="match status" value="1"/>
</dbReference>
<keyword evidence="2" id="KW-0442">Lipid degradation</keyword>
<evidence type="ECO:0000313" key="6">
    <source>
        <dbReference type="Proteomes" id="UP000184287"/>
    </source>
</evidence>
<evidence type="ECO:0000256" key="2">
    <source>
        <dbReference type="ARBA" id="ARBA00022963"/>
    </source>
</evidence>
<evidence type="ECO:0000256" key="1">
    <source>
        <dbReference type="ARBA" id="ARBA00022801"/>
    </source>
</evidence>
<protein>
    <submittedName>
        <fullName evidence="5">Predicted dienelactone hydrolase</fullName>
    </submittedName>
</protein>
<dbReference type="GO" id="GO:0003847">
    <property type="term" value="F:1-alkyl-2-acetylglycerophosphocholine esterase activity"/>
    <property type="evidence" value="ECO:0007669"/>
    <property type="project" value="TreeGrafter"/>
</dbReference>